<dbReference type="InterPro" id="IPR036915">
    <property type="entry name" value="Cyclin-like_sf"/>
</dbReference>
<dbReference type="InterPro" id="IPR006671">
    <property type="entry name" value="Cyclin_N"/>
</dbReference>
<comment type="similarity">
    <text evidence="4">Belongs to the cyclin family.</text>
</comment>
<evidence type="ECO:0000313" key="9">
    <source>
        <dbReference type="EMBL" id="CAD9817643.1"/>
    </source>
</evidence>
<accession>A0A6T7HUR0</accession>
<dbReference type="EMBL" id="HBHQ01014207">
    <property type="protein sequence ID" value="CAD9817642.1"/>
    <property type="molecule type" value="Transcribed_RNA"/>
</dbReference>
<dbReference type="FunFam" id="1.10.472.10:FF:000001">
    <property type="entry name" value="G2/mitotic-specific cyclin"/>
    <property type="match status" value="1"/>
</dbReference>
<proteinExistence type="inferred from homology"/>
<dbReference type="AlphaFoldDB" id="A0A6T7HUR0"/>
<evidence type="ECO:0000256" key="4">
    <source>
        <dbReference type="RuleBase" id="RU000383"/>
    </source>
</evidence>
<evidence type="ECO:0000256" key="5">
    <source>
        <dbReference type="SAM" id="MobiDB-lite"/>
    </source>
</evidence>
<feature type="domain" description="Cyclin-like" evidence="6">
    <location>
        <begin position="254"/>
        <end position="335"/>
    </location>
</feature>
<dbReference type="InterPro" id="IPR004367">
    <property type="entry name" value="Cyclin_C-dom"/>
</dbReference>
<dbReference type="GO" id="GO:0051301">
    <property type="term" value="P:cell division"/>
    <property type="evidence" value="ECO:0007669"/>
    <property type="project" value="UniProtKB-KW"/>
</dbReference>
<dbReference type="GO" id="GO:0044772">
    <property type="term" value="P:mitotic cell cycle phase transition"/>
    <property type="evidence" value="ECO:0007669"/>
    <property type="project" value="InterPro"/>
</dbReference>
<feature type="domain" description="Cyclin C-terminal" evidence="7">
    <location>
        <begin position="250"/>
        <end position="365"/>
    </location>
</feature>
<dbReference type="SMART" id="SM00385">
    <property type="entry name" value="CYCLIN"/>
    <property type="match status" value="2"/>
</dbReference>
<organism evidence="8">
    <name type="scientific">Attheya septentrionalis</name>
    <dbReference type="NCBI Taxonomy" id="420275"/>
    <lineage>
        <taxon>Eukaryota</taxon>
        <taxon>Sar</taxon>
        <taxon>Stramenopiles</taxon>
        <taxon>Ochrophyta</taxon>
        <taxon>Bacillariophyta</taxon>
        <taxon>Coscinodiscophyceae</taxon>
        <taxon>Chaetocerotophycidae</taxon>
        <taxon>Chaetocerotales</taxon>
        <taxon>Attheyaceae</taxon>
        <taxon>Attheya</taxon>
    </lineage>
</organism>
<dbReference type="InterPro" id="IPR039361">
    <property type="entry name" value="Cyclin"/>
</dbReference>
<keyword evidence="3" id="KW-0131">Cell cycle</keyword>
<dbReference type="InterPro" id="IPR048258">
    <property type="entry name" value="Cyclins_cyclin-box"/>
</dbReference>
<evidence type="ECO:0000256" key="2">
    <source>
        <dbReference type="ARBA" id="ARBA00023127"/>
    </source>
</evidence>
<dbReference type="SMART" id="SM01332">
    <property type="entry name" value="Cyclin_C"/>
    <property type="match status" value="1"/>
</dbReference>
<dbReference type="EMBL" id="HBHQ01014208">
    <property type="protein sequence ID" value="CAD9817643.1"/>
    <property type="molecule type" value="Transcribed_RNA"/>
</dbReference>
<feature type="domain" description="Cyclin-like" evidence="6">
    <location>
        <begin position="157"/>
        <end position="241"/>
    </location>
</feature>
<dbReference type="CDD" id="cd20507">
    <property type="entry name" value="CYCLIN_CCNB1-like_rpt1"/>
    <property type="match status" value="1"/>
</dbReference>
<dbReference type="PROSITE" id="PS00292">
    <property type="entry name" value="CYCLINS"/>
    <property type="match status" value="1"/>
</dbReference>
<feature type="compositionally biased region" description="Polar residues" evidence="5">
    <location>
        <begin position="25"/>
        <end position="42"/>
    </location>
</feature>
<dbReference type="PIRSF" id="PIRSF001771">
    <property type="entry name" value="Cyclin_A_B_D_E"/>
    <property type="match status" value="1"/>
</dbReference>
<feature type="region of interest" description="Disordered" evidence="5">
    <location>
        <begin position="25"/>
        <end position="82"/>
    </location>
</feature>
<dbReference type="InterPro" id="IPR046965">
    <property type="entry name" value="Cyclin_A/B-like"/>
</dbReference>
<evidence type="ECO:0000259" key="7">
    <source>
        <dbReference type="SMART" id="SM01332"/>
    </source>
</evidence>
<reference evidence="8" key="1">
    <citation type="submission" date="2021-01" db="EMBL/GenBank/DDBJ databases">
        <authorList>
            <person name="Corre E."/>
            <person name="Pelletier E."/>
            <person name="Niang G."/>
            <person name="Scheremetjew M."/>
            <person name="Finn R."/>
            <person name="Kale V."/>
            <person name="Holt S."/>
            <person name="Cochrane G."/>
            <person name="Meng A."/>
            <person name="Brown T."/>
            <person name="Cohen L."/>
        </authorList>
    </citation>
    <scope>NUCLEOTIDE SEQUENCE</scope>
    <source>
        <strain evidence="8">CCMP2084</strain>
    </source>
</reference>
<gene>
    <name evidence="8" type="ORF">ASEP1449_LOCUS9474</name>
    <name evidence="9" type="ORF">ASEP1449_LOCUS9475</name>
</gene>
<dbReference type="InterPro" id="IPR013763">
    <property type="entry name" value="Cyclin-like_dom"/>
</dbReference>
<keyword evidence="2 4" id="KW-0195">Cyclin</keyword>
<dbReference type="PANTHER" id="PTHR10177">
    <property type="entry name" value="CYCLINS"/>
    <property type="match status" value="1"/>
</dbReference>
<evidence type="ECO:0000256" key="3">
    <source>
        <dbReference type="ARBA" id="ARBA00023306"/>
    </source>
</evidence>
<dbReference type="Pfam" id="PF02984">
    <property type="entry name" value="Cyclin_C"/>
    <property type="match status" value="1"/>
</dbReference>
<dbReference type="Gene3D" id="1.10.472.10">
    <property type="entry name" value="Cyclin-like"/>
    <property type="match status" value="2"/>
</dbReference>
<evidence type="ECO:0000259" key="6">
    <source>
        <dbReference type="SMART" id="SM00385"/>
    </source>
</evidence>
<protein>
    <submittedName>
        <fullName evidence="8">Uncharacterized protein</fullName>
    </submittedName>
</protein>
<sequence length="368" mass="41953">MMHTQTSQSTANGVTRRAFGVDLSNSTFGRNNGNAGKNQSVVQKHKNVVPSSSSNLRRSENESKQPVAVSRRQQLTRTDSIKIDTKNASVMHTMSYQRTGPVDDIDDTDKNDLLAVTDYVQDMYEWFRERELVTAVQSNFMEKQPHINEKMRSILIDWLADVHLKFKLVPETLFLTVNLIDRYLERKVTSRNNLQLVGVSALLIASKYEEIYFPEMRDLVYVCDRAYTKEHIIAMEQEILETLEYKITVPSAHAFLVRYLKAAHADKKIVQISSYILDSTLLSYGLRKYLPSQLAAAAVFIARTCVGRHSWSPTLLKYAEYSGEEIVPVARAVLLEKERTTKDWPAINEKHASRRFGGVSKTVMPTDI</sequence>
<dbReference type="GO" id="GO:0016538">
    <property type="term" value="F:cyclin-dependent protein serine/threonine kinase regulator activity"/>
    <property type="evidence" value="ECO:0007669"/>
    <property type="project" value="InterPro"/>
</dbReference>
<dbReference type="SUPFAM" id="SSF47954">
    <property type="entry name" value="Cyclin-like"/>
    <property type="match status" value="2"/>
</dbReference>
<evidence type="ECO:0000313" key="8">
    <source>
        <dbReference type="EMBL" id="CAD9817642.1"/>
    </source>
</evidence>
<name>A0A6T7HUR0_9STRA</name>
<dbReference type="Pfam" id="PF00134">
    <property type="entry name" value="Cyclin_N"/>
    <property type="match status" value="1"/>
</dbReference>
<evidence type="ECO:0000256" key="1">
    <source>
        <dbReference type="ARBA" id="ARBA00022618"/>
    </source>
</evidence>
<keyword evidence="1" id="KW-0132">Cell division</keyword>